<dbReference type="PANTHER" id="PTHR14187">
    <property type="entry name" value="ALPHA KINASE/ELONGATION FACTOR 2 KINASE"/>
    <property type="match status" value="1"/>
</dbReference>
<feature type="transmembrane region" description="Helical" evidence="6">
    <location>
        <begin position="242"/>
        <end position="270"/>
    </location>
</feature>
<feature type="region of interest" description="Disordered" evidence="5">
    <location>
        <begin position="498"/>
        <end position="590"/>
    </location>
</feature>
<organism evidence="8">
    <name type="scientific">Cyprideis torosa</name>
    <dbReference type="NCBI Taxonomy" id="163714"/>
    <lineage>
        <taxon>Eukaryota</taxon>
        <taxon>Metazoa</taxon>
        <taxon>Ecdysozoa</taxon>
        <taxon>Arthropoda</taxon>
        <taxon>Crustacea</taxon>
        <taxon>Oligostraca</taxon>
        <taxon>Ostracoda</taxon>
        <taxon>Podocopa</taxon>
        <taxon>Podocopida</taxon>
        <taxon>Cytherocopina</taxon>
        <taxon>Cytheroidea</taxon>
        <taxon>Cytherideidae</taxon>
        <taxon>Cyprideis</taxon>
    </lineage>
</organism>
<dbReference type="Pfam" id="PF01529">
    <property type="entry name" value="DHHC"/>
    <property type="match status" value="1"/>
</dbReference>
<feature type="compositionally biased region" description="Basic and acidic residues" evidence="5">
    <location>
        <begin position="661"/>
        <end position="670"/>
    </location>
</feature>
<keyword evidence="2 6" id="KW-0812">Transmembrane</keyword>
<evidence type="ECO:0000259" key="7">
    <source>
        <dbReference type="Pfam" id="PF01529"/>
    </source>
</evidence>
<feature type="compositionally biased region" description="Polar residues" evidence="5">
    <location>
        <begin position="625"/>
        <end position="635"/>
    </location>
</feature>
<feature type="compositionally biased region" description="Polar residues" evidence="5">
    <location>
        <begin position="676"/>
        <end position="687"/>
    </location>
</feature>
<dbReference type="InterPro" id="IPR043129">
    <property type="entry name" value="ATPase_NBD"/>
</dbReference>
<comment type="subcellular location">
    <subcellularLocation>
        <location evidence="1">Membrane</location>
        <topology evidence="1">Multi-pass membrane protein</topology>
    </subcellularLocation>
</comment>
<evidence type="ECO:0000256" key="3">
    <source>
        <dbReference type="ARBA" id="ARBA00022989"/>
    </source>
</evidence>
<protein>
    <recommendedName>
        <fullName evidence="7">Palmitoyltransferase DHHC domain-containing protein</fullName>
    </recommendedName>
</protein>
<evidence type="ECO:0000313" key="8">
    <source>
        <dbReference type="EMBL" id="CAD7224224.1"/>
    </source>
</evidence>
<feature type="transmembrane region" description="Helical" evidence="6">
    <location>
        <begin position="54"/>
        <end position="77"/>
    </location>
</feature>
<proteinExistence type="predicted"/>
<evidence type="ECO:0000256" key="4">
    <source>
        <dbReference type="ARBA" id="ARBA00023136"/>
    </source>
</evidence>
<dbReference type="OrthoDB" id="2963168at2759"/>
<dbReference type="PROSITE" id="PS50216">
    <property type="entry name" value="DHHC"/>
    <property type="match status" value="1"/>
</dbReference>
<feature type="region of interest" description="Disordered" evidence="5">
    <location>
        <begin position="360"/>
        <end position="470"/>
    </location>
</feature>
<evidence type="ECO:0000256" key="5">
    <source>
        <dbReference type="SAM" id="MobiDB-lite"/>
    </source>
</evidence>
<feature type="transmembrane region" description="Helical" evidence="6">
    <location>
        <begin position="83"/>
        <end position="102"/>
    </location>
</feature>
<gene>
    <name evidence="8" type="ORF">CTOB1V02_LOCUS2194</name>
</gene>
<dbReference type="GO" id="GO:0016020">
    <property type="term" value="C:membrane"/>
    <property type="evidence" value="ECO:0007669"/>
    <property type="project" value="UniProtKB-SubCell"/>
</dbReference>
<dbReference type="GO" id="GO:0016409">
    <property type="term" value="F:palmitoyltransferase activity"/>
    <property type="evidence" value="ECO:0007669"/>
    <property type="project" value="InterPro"/>
</dbReference>
<dbReference type="EMBL" id="OB660331">
    <property type="protein sequence ID" value="CAD7224224.1"/>
    <property type="molecule type" value="Genomic_DNA"/>
</dbReference>
<feature type="compositionally biased region" description="Low complexity" evidence="5">
    <location>
        <begin position="500"/>
        <end position="514"/>
    </location>
</feature>
<feature type="transmembrane region" description="Helical" evidence="6">
    <location>
        <begin position="207"/>
        <end position="230"/>
    </location>
</feature>
<keyword evidence="4 6" id="KW-0472">Membrane</keyword>
<feature type="compositionally biased region" description="Polar residues" evidence="5">
    <location>
        <begin position="381"/>
        <end position="401"/>
    </location>
</feature>
<accession>A0A7R8W8G5</accession>
<dbReference type="SUPFAM" id="SSF53067">
    <property type="entry name" value="Actin-like ATPase domain"/>
    <property type="match status" value="2"/>
</dbReference>
<sequence length="1348" mass="151757">MRLISKGASFVRRLRSPVAARSRRLCQGLLDAMKFLCCNRFCLRCMDLFKWTPVVFIMSVVCWSYYAYVVILCVQTLDFLIQTILYLIGYHFFLLMFLWAYYQVCFTKSDPVPKAFYLSSDEMAQYLDLDSSGQQKFLAAVIRDRGVPVHNRSMEGKIRFCDVCCCLKPDRAHHCSLCRQCVLKLDHHCPWINNCVNWNNYKFFMLFLLYALCYCLYCAGTVFPYFMAFWSDGLDANNSAKFQILFIFFVALMFSISLSFLTSYHLYLIAKNRSTLEAFRAPVFISGADKRAYDLGYGHNFRQVFGESVLQWPWPIQTQPGNGIEYPVRSSALIHSGYDSMERGGGLPLQEQQPVLLQRRVPGSSDEHLRDSSSDESRSSIQQAVSNINNKFNASGNSGSRSMVPPPSTAKPGHSVVLRPRSPGFHPSSTEGRGTYIHEVKLSSTSSESYERFANTEAERSAASSPTSRPLRKLRTFDELYEEIVAKEAAGLERLKKKVLSSSSASVPTSPNVPEKNQAKVRQSSHDRWSGNRSWNKEESRTTTSSTDEKKQSEEEDVFQRFRRQKATVSTPSDSPKHRRPQSYTPLVQRGTQTLISDLRELRSASSFDSAGLKNLRVRPLSVANMGSPSTSNPYPTWPIREKGPSDQGTRPLRSPQLVSEAHRGSDSVSKDSGIVTANSPKTSSLFPTPRPWTGQNVDRKKDWTGQNVDRKKDWTGQNVDRKKDWTGQNVDRKKDWKSAFSAAPTATSSPVLRTAPYKQYMAIVHHSDHHPAEDRVHPKTPPPSDPGIVNQKTPTCLLLTPEGNFHSFGHEARDNFHDLNPELAQRWNFFDRFKMVLHHESNLTRDTTISTVTGRPFPAILVFSHSLRFLKDHALQEVSDHCGLPLHPGDIRWVITVPAIWKQAARQFMREAAVQAGMTAPDAPEGIMIALESEAASIYCRCLKLMDLVPEPSPVTESKSSYGFATRYSQVPMKPCRKETREQLVLREGRPGQRYMIVDCGGGTVDITVHEIVDVKGNLKEIHKASGGACGSIYVDVEFIRLLERIFGQRFMSEFRRNRAGGFIDLMNSFEARKRQVGPHKSTPCNISLPFSFMEFHRRALGLTVEAALSKNSVPGVRWSSQGMIRLDAEVMEELFRKSLSALCDHIQAVFEASGVGRVDYLFLVGGFADSLQLQHRVRQKFGRVTRVIIPHDAGVAVLRGAVLFGLDPSVVHIRRARMTYGVGILNHYIAGRHPEHIFDQFVKINDSVAPGEVIKRIYTPARPDQTTLMLHLYSSETDDVKFVTDPGVNRCGTLHLELLDPTIGETETPLRPIQVSFVLGDTEIRASALDMATGHHASAKIDFLAS</sequence>
<feature type="region of interest" description="Disordered" evidence="5">
    <location>
        <begin position="770"/>
        <end position="790"/>
    </location>
</feature>
<evidence type="ECO:0000256" key="1">
    <source>
        <dbReference type="ARBA" id="ARBA00004141"/>
    </source>
</evidence>
<evidence type="ECO:0000256" key="6">
    <source>
        <dbReference type="SAM" id="Phobius"/>
    </source>
</evidence>
<evidence type="ECO:0000256" key="2">
    <source>
        <dbReference type="ARBA" id="ARBA00022692"/>
    </source>
</evidence>
<reference evidence="8" key="1">
    <citation type="submission" date="2020-11" db="EMBL/GenBank/DDBJ databases">
        <authorList>
            <person name="Tran Van P."/>
        </authorList>
    </citation>
    <scope>NUCLEOTIDE SEQUENCE</scope>
</reference>
<feature type="compositionally biased region" description="Basic and acidic residues" evidence="5">
    <location>
        <begin position="365"/>
        <end position="378"/>
    </location>
</feature>
<keyword evidence="3 6" id="KW-1133">Transmembrane helix</keyword>
<feature type="region of interest" description="Disordered" evidence="5">
    <location>
        <begin position="623"/>
        <end position="731"/>
    </location>
</feature>
<feature type="compositionally biased region" description="Basic and acidic residues" evidence="5">
    <location>
        <begin position="698"/>
        <end position="731"/>
    </location>
</feature>
<dbReference type="Gene3D" id="3.90.640.10">
    <property type="entry name" value="Actin, Chain A, domain 4"/>
    <property type="match status" value="1"/>
</dbReference>
<dbReference type="InterPro" id="IPR001594">
    <property type="entry name" value="Palmitoyltrfase_DHHC"/>
</dbReference>
<feature type="compositionally biased region" description="Basic and acidic residues" evidence="5">
    <location>
        <begin position="524"/>
        <end position="553"/>
    </location>
</feature>
<dbReference type="PANTHER" id="PTHR14187:SF46">
    <property type="entry name" value="HEAT SHOCK 70 KDA PROTEIN 12A"/>
    <property type="match status" value="1"/>
</dbReference>
<dbReference type="Gene3D" id="3.30.420.40">
    <property type="match status" value="3"/>
</dbReference>
<name>A0A7R8W8G5_9CRUS</name>
<feature type="domain" description="Palmitoyltransferase DHHC" evidence="7">
    <location>
        <begin position="157"/>
        <end position="279"/>
    </location>
</feature>